<keyword evidence="2" id="KW-1185">Reference proteome</keyword>
<dbReference type="PANTHER" id="PTHR15175">
    <property type="entry name" value="NEUTROPHIL CYTOSOLIC FACTOR 2, NEUTROPHIL NADPH OXIDASE FACTOR 2"/>
    <property type="match status" value="1"/>
</dbReference>
<name>A0A8D2JQH4_SCIVU</name>
<dbReference type="PANTHER" id="PTHR15175:SF4">
    <property type="entry name" value="NADPH OXIDASE ACTIVATOR 1"/>
    <property type="match status" value="1"/>
</dbReference>
<dbReference type="AlphaFoldDB" id="A0A8D2JQH4"/>
<dbReference type="GO" id="GO:0016176">
    <property type="term" value="F:superoxide-generating NADPH oxidase activator activity"/>
    <property type="evidence" value="ECO:0007669"/>
    <property type="project" value="TreeGrafter"/>
</dbReference>
<protein>
    <recommendedName>
        <fullName evidence="3">NADPH oxidase activator 1</fullName>
    </recommendedName>
</protein>
<evidence type="ECO:0000313" key="1">
    <source>
        <dbReference type="Ensembl" id="ENSSVLP00005027373.1"/>
    </source>
</evidence>
<reference evidence="1" key="2">
    <citation type="submission" date="2025-09" db="UniProtKB">
        <authorList>
            <consortium name="Ensembl"/>
        </authorList>
    </citation>
    <scope>IDENTIFICATION</scope>
</reference>
<reference evidence="1" key="1">
    <citation type="submission" date="2025-08" db="UniProtKB">
        <authorList>
            <consortium name="Ensembl"/>
        </authorList>
    </citation>
    <scope>IDENTIFICATION</scope>
</reference>
<dbReference type="GO" id="GO:0042554">
    <property type="term" value="P:superoxide anion generation"/>
    <property type="evidence" value="ECO:0007669"/>
    <property type="project" value="TreeGrafter"/>
</dbReference>
<dbReference type="GeneTree" id="ENSGT00530000063843"/>
<dbReference type="InterPro" id="IPR011990">
    <property type="entry name" value="TPR-like_helical_dom_sf"/>
</dbReference>
<sequence>MRSLGDQVRDWHLGTQAVARGDWDSALHLFSGISEQPARICFNVGCVHLLAGDPEAALRAFDQAVTKDSCMAVGFLQRGVANFQLER</sequence>
<dbReference type="Ensembl" id="ENSSVLT00005030425.1">
    <property type="protein sequence ID" value="ENSSVLP00005027373.1"/>
    <property type="gene ID" value="ENSSVLG00005021669.1"/>
</dbReference>
<proteinExistence type="predicted"/>
<evidence type="ECO:0008006" key="3">
    <source>
        <dbReference type="Google" id="ProtNLM"/>
    </source>
</evidence>
<organism evidence="1 2">
    <name type="scientific">Sciurus vulgaris</name>
    <name type="common">Eurasian red squirrel</name>
    <dbReference type="NCBI Taxonomy" id="55149"/>
    <lineage>
        <taxon>Eukaryota</taxon>
        <taxon>Metazoa</taxon>
        <taxon>Chordata</taxon>
        <taxon>Craniata</taxon>
        <taxon>Vertebrata</taxon>
        <taxon>Euteleostomi</taxon>
        <taxon>Mammalia</taxon>
        <taxon>Eutheria</taxon>
        <taxon>Euarchontoglires</taxon>
        <taxon>Glires</taxon>
        <taxon>Rodentia</taxon>
        <taxon>Sciuromorpha</taxon>
        <taxon>Sciuridae</taxon>
        <taxon>Sciurinae</taxon>
        <taxon>Sciurini</taxon>
        <taxon>Sciurus</taxon>
    </lineage>
</organism>
<dbReference type="InterPro" id="IPR051864">
    <property type="entry name" value="NCF2_NOXA1"/>
</dbReference>
<accession>A0A8D2JQH4</accession>
<dbReference type="Gene3D" id="1.25.40.10">
    <property type="entry name" value="Tetratricopeptide repeat domain"/>
    <property type="match status" value="1"/>
</dbReference>
<dbReference type="Proteomes" id="UP000694564">
    <property type="component" value="Chromosome 15"/>
</dbReference>
<dbReference type="SUPFAM" id="SSF48452">
    <property type="entry name" value="TPR-like"/>
    <property type="match status" value="1"/>
</dbReference>
<evidence type="ECO:0000313" key="2">
    <source>
        <dbReference type="Proteomes" id="UP000694564"/>
    </source>
</evidence>